<feature type="coiled-coil region" evidence="7">
    <location>
        <begin position="72"/>
        <end position="155"/>
    </location>
</feature>
<gene>
    <name evidence="10" type="ORF">WMY93_025742</name>
</gene>
<sequence length="307" mass="33786">MTAKNRQKNSTTEKSSVQSQEDAPKKNQKTSSNGTTSSSGQGSSSGGCLGFFVSAVFYVTLLGAAGFGAFHLQQVMEEIRQTSAQHEKSAQQNAELIITMQTVAQQVESLQRVVDGLESSLGITRGEMEGAISRMKRGEVETRKVEEALHKLQNDLLKDLTKGMAEVKKERERDFSSLEQTVEERLTEASQSIKASVKEFTEAQEDTKTQLSELKSRLGGIEDPAMVKQELSAIVDTVAEIKTAKEEADASVDSLRQQINSVREELQTRNQEVASLSQEIEAVRTSVHDNMGGLKQSSRKQKRESKL</sequence>
<keyword evidence="3" id="KW-1003">Cell membrane</keyword>
<evidence type="ECO:0000256" key="1">
    <source>
        <dbReference type="ARBA" id="ARBA00004236"/>
    </source>
</evidence>
<evidence type="ECO:0000256" key="3">
    <source>
        <dbReference type="ARBA" id="ARBA00022475"/>
    </source>
</evidence>
<reference evidence="11" key="1">
    <citation type="submission" date="2024-04" db="EMBL/GenBank/DDBJ databases">
        <title>Salinicola lusitanus LLJ914,a marine bacterium isolated from the Okinawa Trough.</title>
        <authorList>
            <person name="Li J."/>
        </authorList>
    </citation>
    <scope>NUCLEOTIDE SEQUENCE [LARGE SCALE GENOMIC DNA]</scope>
</reference>
<dbReference type="GO" id="GO:0005737">
    <property type="term" value="C:cytoplasm"/>
    <property type="evidence" value="ECO:0007669"/>
    <property type="project" value="UniProtKB-SubCell"/>
</dbReference>
<feature type="compositionally biased region" description="Polar residues" evidence="8">
    <location>
        <begin position="8"/>
        <end position="21"/>
    </location>
</feature>
<keyword evidence="7" id="KW-0175">Coiled coil</keyword>
<accession>A0AAW0N5T7</accession>
<keyword evidence="11" id="KW-1185">Reference proteome</keyword>
<evidence type="ECO:0000256" key="4">
    <source>
        <dbReference type="ARBA" id="ARBA00022490"/>
    </source>
</evidence>
<dbReference type="AlphaFoldDB" id="A0AAW0N5T7"/>
<protein>
    <recommendedName>
        <fullName evidence="12">Cytoskeleton-associated protein 4</fullName>
    </recommendedName>
</protein>
<evidence type="ECO:0000256" key="7">
    <source>
        <dbReference type="SAM" id="Coils"/>
    </source>
</evidence>
<feature type="compositionally biased region" description="Basic residues" evidence="8">
    <location>
        <begin position="297"/>
        <end position="307"/>
    </location>
</feature>
<organism evidence="10 11">
    <name type="scientific">Mugilogobius chulae</name>
    <name type="common">yellowstripe goby</name>
    <dbReference type="NCBI Taxonomy" id="88201"/>
    <lineage>
        <taxon>Eukaryota</taxon>
        <taxon>Metazoa</taxon>
        <taxon>Chordata</taxon>
        <taxon>Craniata</taxon>
        <taxon>Vertebrata</taxon>
        <taxon>Euteleostomi</taxon>
        <taxon>Actinopterygii</taxon>
        <taxon>Neopterygii</taxon>
        <taxon>Teleostei</taxon>
        <taxon>Neoteleostei</taxon>
        <taxon>Acanthomorphata</taxon>
        <taxon>Gobiaria</taxon>
        <taxon>Gobiiformes</taxon>
        <taxon>Gobioidei</taxon>
        <taxon>Gobiidae</taxon>
        <taxon>Gobionellinae</taxon>
        <taxon>Mugilogobius</taxon>
    </lineage>
</organism>
<feature type="coiled-coil region" evidence="7">
    <location>
        <begin position="197"/>
        <end position="279"/>
    </location>
</feature>
<keyword evidence="9" id="KW-1133">Transmembrane helix</keyword>
<dbReference type="GO" id="GO:0005886">
    <property type="term" value="C:plasma membrane"/>
    <property type="evidence" value="ECO:0007669"/>
    <property type="project" value="UniProtKB-SubCell"/>
</dbReference>
<dbReference type="Gene3D" id="1.10.287.1490">
    <property type="match status" value="1"/>
</dbReference>
<feature type="region of interest" description="Disordered" evidence="8">
    <location>
        <begin position="284"/>
        <end position="307"/>
    </location>
</feature>
<evidence type="ECO:0000256" key="6">
    <source>
        <dbReference type="ARBA" id="ARBA00023136"/>
    </source>
</evidence>
<keyword evidence="4" id="KW-0963">Cytoplasm</keyword>
<comment type="subcellular location">
    <subcellularLocation>
        <location evidence="1">Cell membrane</location>
    </subcellularLocation>
    <subcellularLocation>
        <location evidence="2">Cytoplasm</location>
    </subcellularLocation>
</comment>
<dbReference type="EMBL" id="JBBPFD010000019">
    <property type="protein sequence ID" value="KAK7886121.1"/>
    <property type="molecule type" value="Genomic_DNA"/>
</dbReference>
<evidence type="ECO:0008006" key="12">
    <source>
        <dbReference type="Google" id="ProtNLM"/>
    </source>
</evidence>
<dbReference type="PANTHER" id="PTHR45161">
    <property type="entry name" value="CYTOSKELETON-ASSOCIATED PROTEIN 4"/>
    <property type="match status" value="1"/>
</dbReference>
<evidence type="ECO:0000256" key="8">
    <source>
        <dbReference type="SAM" id="MobiDB-lite"/>
    </source>
</evidence>
<feature type="transmembrane region" description="Helical" evidence="9">
    <location>
        <begin position="49"/>
        <end position="70"/>
    </location>
</feature>
<dbReference type="Proteomes" id="UP001460270">
    <property type="component" value="Unassembled WGS sequence"/>
</dbReference>
<dbReference type="PANTHER" id="PTHR45161:SF1">
    <property type="entry name" value="CYTOSKELETON-ASSOCIATED PROTEIN 4"/>
    <property type="match status" value="1"/>
</dbReference>
<comment type="caution">
    <text evidence="10">The sequence shown here is derived from an EMBL/GenBank/DDBJ whole genome shotgun (WGS) entry which is preliminary data.</text>
</comment>
<feature type="compositionally biased region" description="Low complexity" evidence="8">
    <location>
        <begin position="29"/>
        <end position="42"/>
    </location>
</feature>
<keyword evidence="5" id="KW-0597">Phosphoprotein</keyword>
<feature type="region of interest" description="Disordered" evidence="8">
    <location>
        <begin position="1"/>
        <end position="44"/>
    </location>
</feature>
<name>A0AAW0N5T7_9GOBI</name>
<keyword evidence="9" id="KW-0812">Transmembrane</keyword>
<evidence type="ECO:0000256" key="9">
    <source>
        <dbReference type="SAM" id="Phobius"/>
    </source>
</evidence>
<evidence type="ECO:0000313" key="10">
    <source>
        <dbReference type="EMBL" id="KAK7886121.1"/>
    </source>
</evidence>
<keyword evidence="6 9" id="KW-0472">Membrane</keyword>
<evidence type="ECO:0000256" key="2">
    <source>
        <dbReference type="ARBA" id="ARBA00004496"/>
    </source>
</evidence>
<evidence type="ECO:0000256" key="5">
    <source>
        <dbReference type="ARBA" id="ARBA00022553"/>
    </source>
</evidence>
<proteinExistence type="predicted"/>
<evidence type="ECO:0000313" key="11">
    <source>
        <dbReference type="Proteomes" id="UP001460270"/>
    </source>
</evidence>